<accession>G3GX72</accession>
<sequence>MDDTRAHLNITTVALTPLYSQGHRAKKIQNLHKQDRLKSLSNQGEHQRQTHYRAGDSLHWSCHKGE</sequence>
<dbReference type="EMBL" id="JH000058">
    <property type="protein sequence ID" value="EGW06246.1"/>
    <property type="molecule type" value="Genomic_DNA"/>
</dbReference>
<protein>
    <submittedName>
        <fullName evidence="2">Uncharacterized protein</fullName>
    </submittedName>
</protein>
<organism evidence="2 3">
    <name type="scientific">Cricetulus griseus</name>
    <name type="common">Chinese hamster</name>
    <name type="synonym">Cricetulus barabensis griseus</name>
    <dbReference type="NCBI Taxonomy" id="10029"/>
    <lineage>
        <taxon>Eukaryota</taxon>
        <taxon>Metazoa</taxon>
        <taxon>Chordata</taxon>
        <taxon>Craniata</taxon>
        <taxon>Vertebrata</taxon>
        <taxon>Euteleostomi</taxon>
        <taxon>Mammalia</taxon>
        <taxon>Eutheria</taxon>
        <taxon>Euarchontoglires</taxon>
        <taxon>Glires</taxon>
        <taxon>Rodentia</taxon>
        <taxon>Myomorpha</taxon>
        <taxon>Muroidea</taxon>
        <taxon>Cricetidae</taxon>
        <taxon>Cricetinae</taxon>
        <taxon>Cricetulus</taxon>
    </lineage>
</organism>
<reference evidence="3" key="1">
    <citation type="journal article" date="2011" name="Nat. Biotechnol.">
        <title>The genomic sequence of the Chinese hamster ovary (CHO)-K1 cell line.</title>
        <authorList>
            <person name="Xu X."/>
            <person name="Nagarajan H."/>
            <person name="Lewis N.E."/>
            <person name="Pan S."/>
            <person name="Cai Z."/>
            <person name="Liu X."/>
            <person name="Chen W."/>
            <person name="Xie M."/>
            <person name="Wang W."/>
            <person name="Hammond S."/>
            <person name="Andersen M.R."/>
            <person name="Neff N."/>
            <person name="Passarelli B."/>
            <person name="Koh W."/>
            <person name="Fan H.C."/>
            <person name="Wang J."/>
            <person name="Gui Y."/>
            <person name="Lee K.H."/>
            <person name="Betenbaugh M.J."/>
            <person name="Quake S.R."/>
            <person name="Famili I."/>
            <person name="Palsson B.O."/>
            <person name="Wang J."/>
        </authorList>
    </citation>
    <scope>NUCLEOTIDE SEQUENCE [LARGE SCALE GENOMIC DNA]</scope>
    <source>
        <strain evidence="3">CHO K1 cell line</strain>
    </source>
</reference>
<name>G3GX72_CRIGR</name>
<evidence type="ECO:0000313" key="2">
    <source>
        <dbReference type="EMBL" id="EGW06246.1"/>
    </source>
</evidence>
<feature type="region of interest" description="Disordered" evidence="1">
    <location>
        <begin position="38"/>
        <end position="66"/>
    </location>
</feature>
<evidence type="ECO:0000256" key="1">
    <source>
        <dbReference type="SAM" id="MobiDB-lite"/>
    </source>
</evidence>
<feature type="compositionally biased region" description="Basic and acidic residues" evidence="1">
    <location>
        <begin position="45"/>
        <end position="56"/>
    </location>
</feature>
<evidence type="ECO:0000313" key="3">
    <source>
        <dbReference type="Proteomes" id="UP000001075"/>
    </source>
</evidence>
<dbReference type="AlphaFoldDB" id="G3GX72"/>
<proteinExistence type="predicted"/>
<dbReference type="InParanoid" id="G3GX72"/>
<dbReference type="Proteomes" id="UP000001075">
    <property type="component" value="Unassembled WGS sequence"/>
</dbReference>
<gene>
    <name evidence="2" type="ORF">I79_002387</name>
</gene>